<dbReference type="Pfam" id="PF21672">
    <property type="entry name" value="COMM_HN"/>
    <property type="match status" value="1"/>
</dbReference>
<proteinExistence type="predicted"/>
<evidence type="ECO:0008006" key="6">
    <source>
        <dbReference type="Google" id="ProtNLM"/>
    </source>
</evidence>
<keyword evidence="5" id="KW-1185">Reference proteome</keyword>
<organism evidence="2 5">
    <name type="scientific">Didymodactylos carnosus</name>
    <dbReference type="NCBI Taxonomy" id="1234261"/>
    <lineage>
        <taxon>Eukaryota</taxon>
        <taxon>Metazoa</taxon>
        <taxon>Spiralia</taxon>
        <taxon>Gnathifera</taxon>
        <taxon>Rotifera</taxon>
        <taxon>Eurotatoria</taxon>
        <taxon>Bdelloidea</taxon>
        <taxon>Philodinida</taxon>
        <taxon>Philodinidae</taxon>
        <taxon>Didymodactylos</taxon>
    </lineage>
</organism>
<evidence type="ECO:0000313" key="2">
    <source>
        <dbReference type="EMBL" id="CAF0800157.1"/>
    </source>
</evidence>
<dbReference type="Proteomes" id="UP000677228">
    <property type="component" value="Unassembled WGS sequence"/>
</dbReference>
<evidence type="ECO:0000313" key="4">
    <source>
        <dbReference type="EMBL" id="CAF3585107.1"/>
    </source>
</evidence>
<dbReference type="EMBL" id="CAJOBA010000132">
    <property type="protein sequence ID" value="CAF3507053.1"/>
    <property type="molecule type" value="Genomic_DNA"/>
</dbReference>
<dbReference type="Proteomes" id="UP000682733">
    <property type="component" value="Unassembled WGS sequence"/>
</dbReference>
<sequence>MCSGYSIDIRTLIFYLQLFISFEDESNDLKASIRALQFILMTSAKYSVDGPSLSNELTQLGLPKEHANGLVKVYDENFEKLTNKLRSSILRLTKLNDIQWDVYDVKAINNVNDVYLPVVTMNINYDDYTVDDDSQQTKSIAFSMHAENFGILLADLQAARDYMKTYST</sequence>
<protein>
    <recommendedName>
        <fullName evidence="6">COMM domain-containing protein</fullName>
    </recommendedName>
</protein>
<dbReference type="EMBL" id="CAJNOK010000132">
    <property type="protein sequence ID" value="CAF0731520.1"/>
    <property type="molecule type" value="Genomic_DNA"/>
</dbReference>
<dbReference type="EMBL" id="CAJNOQ010000430">
    <property type="protein sequence ID" value="CAF0800157.1"/>
    <property type="molecule type" value="Genomic_DNA"/>
</dbReference>
<dbReference type="OrthoDB" id="284322at2759"/>
<reference evidence="2" key="1">
    <citation type="submission" date="2021-02" db="EMBL/GenBank/DDBJ databases">
        <authorList>
            <person name="Nowell W R."/>
        </authorList>
    </citation>
    <scope>NUCLEOTIDE SEQUENCE</scope>
</reference>
<gene>
    <name evidence="2" type="ORF">GPM918_LOCUS3469</name>
    <name evidence="1" type="ORF">OVA965_LOCUS839</name>
    <name evidence="4" type="ORF">SRO942_LOCUS3469</name>
    <name evidence="3" type="ORF">TMI583_LOCUS840</name>
</gene>
<dbReference type="EMBL" id="CAJOBC010000430">
    <property type="protein sequence ID" value="CAF3585107.1"/>
    <property type="molecule type" value="Genomic_DNA"/>
</dbReference>
<evidence type="ECO:0000313" key="5">
    <source>
        <dbReference type="Proteomes" id="UP000663829"/>
    </source>
</evidence>
<comment type="caution">
    <text evidence="2">The sequence shown here is derived from an EMBL/GenBank/DDBJ whole genome shotgun (WGS) entry which is preliminary data.</text>
</comment>
<dbReference type="AlphaFoldDB" id="A0A813SUP6"/>
<evidence type="ECO:0000313" key="1">
    <source>
        <dbReference type="EMBL" id="CAF0731520.1"/>
    </source>
</evidence>
<evidence type="ECO:0000313" key="3">
    <source>
        <dbReference type="EMBL" id="CAF3507053.1"/>
    </source>
</evidence>
<accession>A0A813SUP6</accession>
<dbReference type="PANTHER" id="PTHR16231">
    <property type="entry name" value="COMM DOMAIN-CONTAINING PROTEIN 4-8 FAMILY MEMBER"/>
    <property type="match status" value="1"/>
</dbReference>
<dbReference type="Proteomes" id="UP000681722">
    <property type="component" value="Unassembled WGS sequence"/>
</dbReference>
<dbReference type="PANTHER" id="PTHR16231:SF4">
    <property type="entry name" value="COMM DOMAIN-CONTAINING PROTEIN 4"/>
    <property type="match status" value="1"/>
</dbReference>
<dbReference type="Proteomes" id="UP000663829">
    <property type="component" value="Unassembled WGS sequence"/>
</dbReference>
<name>A0A813SUP6_9BILA</name>
<dbReference type="InterPro" id="IPR047155">
    <property type="entry name" value="COMMD4/6/7/8"/>
</dbReference>